<protein>
    <recommendedName>
        <fullName evidence="2">Luciferase-like domain-containing protein</fullName>
    </recommendedName>
</protein>
<reference evidence="4" key="1">
    <citation type="journal article" date="2019" name="Int. J. Syst. Evol. Microbiol.">
        <title>The Global Catalogue of Microorganisms (GCM) 10K type strain sequencing project: providing services to taxonomists for standard genome sequencing and annotation.</title>
        <authorList>
            <consortium name="The Broad Institute Genomics Platform"/>
            <consortium name="The Broad Institute Genome Sequencing Center for Infectious Disease"/>
            <person name="Wu L."/>
            <person name="Ma J."/>
        </authorList>
    </citation>
    <scope>NUCLEOTIDE SEQUENCE [LARGE SCALE GENOMIC DNA]</scope>
    <source>
        <strain evidence="4">CGMCC 1.15341</strain>
    </source>
</reference>
<accession>A0ABQ1KBF0</accession>
<dbReference type="InterPro" id="IPR019949">
    <property type="entry name" value="CmoO-like"/>
</dbReference>
<sequence length="336" mass="37076">MKLKLSVVDQSPVHGSHARHQAPSLTVELARLCDELGYYRYWVAEHHDSIHFANPCPEILVAHIASVTRNIRVGSGGVMLSHYSPLKVAESFKMMATLFPERIDLGVGRAPGGTGLTSSALAFPYQPLHGDGYAEQAQLLEGFINGSLPDNHPYSRINVLPDSRPAPELWMLGSSGGSAGLAGHLGYNLALARFIDPDNCHPSIFAQYRDEWTRAGHEGKPKLMLAIACICAETEEEARLRAGTAVYRKLAAQMGQREDFLTPAQVQDRYRDLPPSLQAEYNHILGGYTVGTPEQCWDEMRALAKAFECDEMALVTVTHSQADRMESYRLLAQQFS</sequence>
<dbReference type="Pfam" id="PF00296">
    <property type="entry name" value="Bac_luciferase"/>
    <property type="match status" value="1"/>
</dbReference>
<dbReference type="PANTHER" id="PTHR30137:SF6">
    <property type="entry name" value="LUCIFERASE-LIKE MONOOXYGENASE"/>
    <property type="match status" value="1"/>
</dbReference>
<dbReference type="PANTHER" id="PTHR30137">
    <property type="entry name" value="LUCIFERASE-LIKE MONOOXYGENASE"/>
    <property type="match status" value="1"/>
</dbReference>
<dbReference type="EMBL" id="BMIJ01000003">
    <property type="protein sequence ID" value="GGB91271.1"/>
    <property type="molecule type" value="Genomic_DNA"/>
</dbReference>
<gene>
    <name evidence="3" type="ORF">GCM10011352_16640</name>
</gene>
<keyword evidence="4" id="KW-1185">Reference proteome</keyword>
<dbReference type="RefSeq" id="WP_188747213.1">
    <property type="nucleotide sequence ID" value="NZ_BMIJ01000003.1"/>
</dbReference>
<dbReference type="SUPFAM" id="SSF51679">
    <property type="entry name" value="Bacterial luciferase-like"/>
    <property type="match status" value="1"/>
</dbReference>
<evidence type="ECO:0000313" key="3">
    <source>
        <dbReference type="EMBL" id="GGB91271.1"/>
    </source>
</evidence>
<dbReference type="CDD" id="cd00347">
    <property type="entry name" value="Flavin_utilizing_monoxygenases"/>
    <property type="match status" value="1"/>
</dbReference>
<dbReference type="Gene3D" id="3.20.20.30">
    <property type="entry name" value="Luciferase-like domain"/>
    <property type="match status" value="1"/>
</dbReference>
<dbReference type="InterPro" id="IPR011251">
    <property type="entry name" value="Luciferase-like_dom"/>
</dbReference>
<dbReference type="InterPro" id="IPR036661">
    <property type="entry name" value="Luciferase-like_sf"/>
</dbReference>
<feature type="domain" description="Luciferase-like" evidence="2">
    <location>
        <begin position="11"/>
        <end position="306"/>
    </location>
</feature>
<comment type="similarity">
    <text evidence="1">To bacterial alkanal monooxygenase alpha and beta chains.</text>
</comment>
<evidence type="ECO:0000259" key="2">
    <source>
        <dbReference type="Pfam" id="PF00296"/>
    </source>
</evidence>
<organism evidence="3 4">
    <name type="scientific">Marinobacterium zhoushanense</name>
    <dbReference type="NCBI Taxonomy" id="1679163"/>
    <lineage>
        <taxon>Bacteria</taxon>
        <taxon>Pseudomonadati</taxon>
        <taxon>Pseudomonadota</taxon>
        <taxon>Gammaproteobacteria</taxon>
        <taxon>Oceanospirillales</taxon>
        <taxon>Oceanospirillaceae</taxon>
        <taxon>Marinobacterium</taxon>
    </lineage>
</organism>
<name>A0ABQ1KBF0_9GAMM</name>
<dbReference type="NCBIfam" id="TIGR03558">
    <property type="entry name" value="oxido_grp_1"/>
    <property type="match status" value="1"/>
</dbReference>
<proteinExistence type="predicted"/>
<dbReference type="Proteomes" id="UP000629025">
    <property type="component" value="Unassembled WGS sequence"/>
</dbReference>
<dbReference type="InterPro" id="IPR050766">
    <property type="entry name" value="Bact_Lucif_Oxidored"/>
</dbReference>
<evidence type="ECO:0000256" key="1">
    <source>
        <dbReference type="ARBA" id="ARBA00007789"/>
    </source>
</evidence>
<evidence type="ECO:0000313" key="4">
    <source>
        <dbReference type="Proteomes" id="UP000629025"/>
    </source>
</evidence>
<comment type="caution">
    <text evidence="3">The sequence shown here is derived from an EMBL/GenBank/DDBJ whole genome shotgun (WGS) entry which is preliminary data.</text>
</comment>